<gene>
    <name evidence="2" type="ORF">GCM10009727_16850</name>
</gene>
<dbReference type="EMBL" id="BAAAMR010000010">
    <property type="protein sequence ID" value="GAA2127223.1"/>
    <property type="molecule type" value="Genomic_DNA"/>
</dbReference>
<name>A0ABN2YK36_9ACTN</name>
<comment type="caution">
    <text evidence="2">The sequence shown here is derived from an EMBL/GenBank/DDBJ whole genome shotgun (WGS) entry which is preliminary data.</text>
</comment>
<accession>A0ABN2YK36</accession>
<dbReference type="RefSeq" id="WP_344263302.1">
    <property type="nucleotide sequence ID" value="NZ_BAAAMR010000010.1"/>
</dbReference>
<organism evidence="2 3">
    <name type="scientific">Actinomadura napierensis</name>
    <dbReference type="NCBI Taxonomy" id="267854"/>
    <lineage>
        <taxon>Bacteria</taxon>
        <taxon>Bacillati</taxon>
        <taxon>Actinomycetota</taxon>
        <taxon>Actinomycetes</taxon>
        <taxon>Streptosporangiales</taxon>
        <taxon>Thermomonosporaceae</taxon>
        <taxon>Actinomadura</taxon>
    </lineage>
</organism>
<reference evidence="2 3" key="1">
    <citation type="journal article" date="2019" name="Int. J. Syst. Evol. Microbiol.">
        <title>The Global Catalogue of Microorganisms (GCM) 10K type strain sequencing project: providing services to taxonomists for standard genome sequencing and annotation.</title>
        <authorList>
            <consortium name="The Broad Institute Genomics Platform"/>
            <consortium name="The Broad Institute Genome Sequencing Center for Infectious Disease"/>
            <person name="Wu L."/>
            <person name="Ma J."/>
        </authorList>
    </citation>
    <scope>NUCLEOTIDE SEQUENCE [LARGE SCALE GENOMIC DNA]</scope>
    <source>
        <strain evidence="2 3">JCM 13850</strain>
    </source>
</reference>
<protein>
    <submittedName>
        <fullName evidence="2">Uncharacterized protein</fullName>
    </submittedName>
</protein>
<evidence type="ECO:0000313" key="2">
    <source>
        <dbReference type="EMBL" id="GAA2127223.1"/>
    </source>
</evidence>
<sequence>MVDHETPANERTELLAGELYERARTLVQSIQDPPGLTQPEAVRTIAGNLTQAAFRLAQIAEELDACLNRELDAGRLGHHRGDDPVPTVLKAHDALAKATEQSMDLGVSFRRACRALDDIHGTEDDTTSAQQEAAEEQTPTDEHAEPRSAEVQSAAKDFPHRISEVLSDTPASPSPPEHRPGPKPPPPRREM</sequence>
<proteinExistence type="predicted"/>
<keyword evidence="3" id="KW-1185">Reference proteome</keyword>
<feature type="region of interest" description="Disordered" evidence="1">
    <location>
        <begin position="122"/>
        <end position="191"/>
    </location>
</feature>
<evidence type="ECO:0000256" key="1">
    <source>
        <dbReference type="SAM" id="MobiDB-lite"/>
    </source>
</evidence>
<evidence type="ECO:0000313" key="3">
    <source>
        <dbReference type="Proteomes" id="UP001501020"/>
    </source>
</evidence>
<dbReference type="Proteomes" id="UP001501020">
    <property type="component" value="Unassembled WGS sequence"/>
</dbReference>